<evidence type="ECO:0000256" key="2">
    <source>
        <dbReference type="ARBA" id="ARBA00004173"/>
    </source>
</evidence>
<keyword evidence="13" id="KW-0496">Mitochondrion</keyword>
<dbReference type="Gene3D" id="3.50.50.60">
    <property type="entry name" value="FAD/NAD(P)-binding domain"/>
    <property type="match status" value="2"/>
</dbReference>
<name>A0A182FQU4_ANOAL</name>
<dbReference type="InterPro" id="IPR009617">
    <property type="entry name" value="Seipin"/>
</dbReference>
<evidence type="ECO:0000313" key="24">
    <source>
        <dbReference type="Proteomes" id="UP000069272"/>
    </source>
</evidence>
<dbReference type="VEuPathDB" id="VectorBase:AALB20_034601"/>
<evidence type="ECO:0000256" key="17">
    <source>
        <dbReference type="ARBA" id="ARBA00052986"/>
    </source>
</evidence>
<evidence type="ECO:0000256" key="11">
    <source>
        <dbReference type="ARBA" id="ARBA00023002"/>
    </source>
</evidence>
<evidence type="ECO:0000256" key="1">
    <source>
        <dbReference type="ARBA" id="ARBA00001974"/>
    </source>
</evidence>
<evidence type="ECO:0000256" key="4">
    <source>
        <dbReference type="ARBA" id="ARBA00022630"/>
    </source>
</evidence>
<evidence type="ECO:0000256" key="3">
    <source>
        <dbReference type="ARBA" id="ARBA00004477"/>
    </source>
</evidence>
<dbReference type="GO" id="GO:0140042">
    <property type="term" value="P:lipid droplet formation"/>
    <property type="evidence" value="ECO:0007669"/>
    <property type="project" value="UniProtKB-ARBA"/>
</dbReference>
<organism evidence="23 24">
    <name type="scientific">Anopheles albimanus</name>
    <name type="common">New world malaria mosquito</name>
    <dbReference type="NCBI Taxonomy" id="7167"/>
    <lineage>
        <taxon>Eukaryota</taxon>
        <taxon>Metazoa</taxon>
        <taxon>Ecdysozoa</taxon>
        <taxon>Arthropoda</taxon>
        <taxon>Hexapoda</taxon>
        <taxon>Insecta</taxon>
        <taxon>Pterygota</taxon>
        <taxon>Neoptera</taxon>
        <taxon>Endopterygota</taxon>
        <taxon>Diptera</taxon>
        <taxon>Nematocera</taxon>
        <taxon>Culicoidea</taxon>
        <taxon>Culicidae</taxon>
        <taxon>Anophelinae</taxon>
        <taxon>Anopheles</taxon>
    </lineage>
</organism>
<dbReference type="EnsemblMetazoa" id="AALB008915-RA">
    <property type="protein sequence ID" value="AALB008915-PA"/>
    <property type="gene ID" value="AALB008915"/>
</dbReference>
<dbReference type="GO" id="GO:0070224">
    <property type="term" value="F:sulfide:quinone oxidoreductase activity"/>
    <property type="evidence" value="ECO:0007669"/>
    <property type="project" value="TreeGrafter"/>
</dbReference>
<accession>A0A182FQU4</accession>
<sequence>MMIRALSCVAREPVLLARGFSTSGVCNENHKCKLLVVGGGAGGCSVAAKASNKLGAGKVIILEPADKHYYQPMFTLIGGGIKTLKDSYRPMKQVLPALATWIQDSAAKFEPESNAVITANGDRIEYEFLLVAVGLQLNYDKIPGLVEALSIKDGKVCSNYSPKYVDRTFQALKNFRSGNALFTFPNSPVKCPGAPQKILYIAEHYLRKTNKRKNANLYYNTSLPVLFGVKHYADALWEIVKRRNINVNLRTNLVEVKPASDEAIFENLDKPSERFTVNYEFLHVTPPMGAPDVLKACSSLVNEMGFVDVSKDTLQHQRLGNVFAIGDCSASPNSKTAASVAAQSQVVYKNLMSVMDGKTPSSVFDGYASCPLVTGYNTCVLAEFDYSLTPLETFPVDQRKERYSMYYMKKDFMPALYWHLLLNGLWNGPKLMRNLMHGRLKYARSTESICWSLKRALFSSWIGRLEKSALDNRPGTKHRQKKMGLIGLALMILDPFKIVRRYIFKPVVTLGLAVAEEYKARKEQSVNTTKTVFLKLIVVVLVGFSVVWASIFLYLYFYYSYMPSVLHVKDVHLNMRECKDGAPDCEPYPTANVALTNHQRLLMVGQAYKIVLNLEMPESEQNGKIGMFTVCGTVRDYSQEQIARSCRMSMLHYKSNLLKTMLTIVFAPLLVFGYREEKQMVTVELFSNYLDDSSHPATNIDITIKCRDIQLYSAELQVVANFTGLRYLMFNWPVLSAIIGITTNLFFILIVCILSWYHWDDTEWITDIRDRYQQIVQVGRKVAAIEQEQTSKLDVPAEKEVVPPKWLVDEE</sequence>
<evidence type="ECO:0000256" key="7">
    <source>
        <dbReference type="ARBA" id="ARBA00022824"/>
    </source>
</evidence>
<evidence type="ECO:0000256" key="13">
    <source>
        <dbReference type="ARBA" id="ARBA00023128"/>
    </source>
</evidence>
<dbReference type="GO" id="GO:0106436">
    <property type="term" value="F:glutathione-dependent sulfide quinone oxidoreductase activity"/>
    <property type="evidence" value="ECO:0007669"/>
    <property type="project" value="UniProtKB-EC"/>
</dbReference>
<comment type="catalytic activity">
    <reaction evidence="15">
        <text>ubiquinone-10 + hydrogen sulfide + sulfite + 2 H(+) = ubiquinol-10 + thiosulfate</text>
        <dbReference type="Rhea" id="RHEA:38359"/>
        <dbReference type="ChEBI" id="CHEBI:15378"/>
        <dbReference type="ChEBI" id="CHEBI:17359"/>
        <dbReference type="ChEBI" id="CHEBI:29919"/>
        <dbReference type="ChEBI" id="CHEBI:33542"/>
        <dbReference type="ChEBI" id="CHEBI:46245"/>
        <dbReference type="ChEBI" id="CHEBI:64183"/>
    </reaction>
    <physiologicalReaction direction="left-to-right" evidence="15">
        <dbReference type="Rhea" id="RHEA:38360"/>
    </physiologicalReaction>
</comment>
<evidence type="ECO:0000256" key="6">
    <source>
        <dbReference type="ARBA" id="ARBA00022719"/>
    </source>
</evidence>
<evidence type="ECO:0000256" key="21">
    <source>
        <dbReference type="ARBA" id="ARBA00070160"/>
    </source>
</evidence>
<evidence type="ECO:0000256" key="16">
    <source>
        <dbReference type="ARBA" id="ARBA00052810"/>
    </source>
</evidence>
<comment type="function">
    <text evidence="18">Catalyzes the oxidation of hydrogen sulfide with the help of a quinone, such as ubiquinone-10, giving rise to thiosulfate and ultimately to sulfane (molecular sulfur) atoms. Requires an additional electron acceptor; can use sulfite, sulfide or cyanide (in vitro). It is believed the in vivo electron acceptor is glutathione.</text>
</comment>
<dbReference type="Pfam" id="PF06775">
    <property type="entry name" value="Seipin"/>
    <property type="match status" value="1"/>
</dbReference>
<dbReference type="AlphaFoldDB" id="A0A182FQU4"/>
<comment type="catalytic activity">
    <reaction evidence="17">
        <text>a quinone + hydrogen sulfide + glutathione + H(+) = S-sulfanylglutathione + a quinol</text>
        <dbReference type="Rhea" id="RHEA:55156"/>
        <dbReference type="ChEBI" id="CHEBI:15378"/>
        <dbReference type="ChEBI" id="CHEBI:24646"/>
        <dbReference type="ChEBI" id="CHEBI:29919"/>
        <dbReference type="ChEBI" id="CHEBI:57925"/>
        <dbReference type="ChEBI" id="CHEBI:58905"/>
        <dbReference type="ChEBI" id="CHEBI:132124"/>
        <dbReference type="EC" id="1.8.5.8"/>
    </reaction>
    <physiologicalReaction direction="left-to-right" evidence="17">
        <dbReference type="Rhea" id="RHEA:55157"/>
    </physiologicalReaction>
</comment>
<keyword evidence="4" id="KW-0285">Flavoprotein</keyword>
<dbReference type="STRING" id="7167.A0A182FQU4"/>
<dbReference type="GO" id="GO:0005789">
    <property type="term" value="C:endoplasmic reticulum membrane"/>
    <property type="evidence" value="ECO:0007669"/>
    <property type="project" value="UniProtKB-SubCell"/>
</dbReference>
<dbReference type="GO" id="GO:0048038">
    <property type="term" value="F:quinone binding"/>
    <property type="evidence" value="ECO:0007669"/>
    <property type="project" value="UniProtKB-KW"/>
</dbReference>
<keyword evidence="11" id="KW-0560">Oxidoreductase</keyword>
<keyword evidence="14" id="KW-0472">Membrane</keyword>
<evidence type="ECO:0000256" key="18">
    <source>
        <dbReference type="ARBA" id="ARBA00059167"/>
    </source>
</evidence>
<dbReference type="CDD" id="cd23995">
    <property type="entry name" value="Seipin_BSCL2_like"/>
    <property type="match status" value="1"/>
</dbReference>
<evidence type="ECO:0000256" key="20">
    <source>
        <dbReference type="ARBA" id="ARBA00066447"/>
    </source>
</evidence>
<dbReference type="VEuPathDB" id="VectorBase:AALB017534"/>
<dbReference type="EC" id="1.8.5.8" evidence="20"/>
<evidence type="ECO:0000256" key="5">
    <source>
        <dbReference type="ARBA" id="ARBA00022692"/>
    </source>
</evidence>
<keyword evidence="6" id="KW-0874">Quinone</keyword>
<evidence type="ECO:0000256" key="12">
    <source>
        <dbReference type="ARBA" id="ARBA00023098"/>
    </source>
</evidence>
<dbReference type="Proteomes" id="UP000069272">
    <property type="component" value="Chromosome 2R"/>
</dbReference>
<dbReference type="VEuPathDB" id="VectorBase:AALB017533"/>
<keyword evidence="10" id="KW-1133">Transmembrane helix</keyword>
<comment type="cofactor">
    <cofactor evidence="1">
        <name>FAD</name>
        <dbReference type="ChEBI" id="CHEBI:57692"/>
    </cofactor>
</comment>
<reference evidence="23 24" key="1">
    <citation type="journal article" date="2017" name="G3 (Bethesda)">
        <title>The Physical Genome Mapping of Anopheles albimanus Corrected Scaffold Misassemblies and Identified Interarm Rearrangements in Genus Anopheles.</title>
        <authorList>
            <person name="Artemov G.N."/>
            <person name="Peery A.N."/>
            <person name="Jiang X."/>
            <person name="Tu Z."/>
            <person name="Stegniy V.N."/>
            <person name="Sharakhova M.V."/>
            <person name="Sharakhov I.V."/>
        </authorList>
    </citation>
    <scope>NUCLEOTIDE SEQUENCE [LARGE SCALE GENOMIC DNA]</scope>
    <source>
        <strain evidence="23 24">ALBI9_A</strain>
    </source>
</reference>
<keyword evidence="12" id="KW-0443">Lipid metabolism</keyword>
<comment type="catalytic activity">
    <reaction evidence="16">
        <text>ubiquinone-10 + hydrogen sulfide + glutathione + H(+) = S-sulfanylglutathione + ubiquinol-10</text>
        <dbReference type="Rhea" id="RHEA:62608"/>
        <dbReference type="ChEBI" id="CHEBI:15378"/>
        <dbReference type="ChEBI" id="CHEBI:29919"/>
        <dbReference type="ChEBI" id="CHEBI:46245"/>
        <dbReference type="ChEBI" id="CHEBI:57925"/>
        <dbReference type="ChEBI" id="CHEBI:58905"/>
        <dbReference type="ChEBI" id="CHEBI:64183"/>
    </reaction>
    <physiologicalReaction direction="left-to-right" evidence="16">
        <dbReference type="Rhea" id="RHEA:62609"/>
    </physiologicalReaction>
</comment>
<dbReference type="FunFam" id="3.50.50.60:FF:000034">
    <property type="entry name" value="sulfide:quinone oxidoreductase, mitochondrial"/>
    <property type="match status" value="1"/>
</dbReference>
<dbReference type="PANTHER" id="PTHR10632">
    <property type="entry name" value="SULFIDE:QUINONE OXIDOREDUCTASE"/>
    <property type="match status" value="1"/>
</dbReference>
<keyword evidence="7" id="KW-0256">Endoplasmic reticulum</keyword>
<dbReference type="GO" id="GO:0071949">
    <property type="term" value="F:FAD binding"/>
    <property type="evidence" value="ECO:0007669"/>
    <property type="project" value="TreeGrafter"/>
</dbReference>
<evidence type="ECO:0000256" key="9">
    <source>
        <dbReference type="ARBA" id="ARBA00022946"/>
    </source>
</evidence>
<evidence type="ECO:0000256" key="10">
    <source>
        <dbReference type="ARBA" id="ARBA00022989"/>
    </source>
</evidence>
<evidence type="ECO:0000256" key="14">
    <source>
        <dbReference type="ARBA" id="ARBA00023136"/>
    </source>
</evidence>
<comment type="similarity">
    <text evidence="19">Belongs to the SQRD family.</text>
</comment>
<protein>
    <recommendedName>
        <fullName evidence="21">Sulfide:quinone oxidoreductase, mitochondrial</fullName>
        <ecNumber evidence="20">1.8.5.8</ecNumber>
    </recommendedName>
    <alternativeName>
        <fullName evidence="22">Sulfide quinone oxidoreductase</fullName>
    </alternativeName>
</protein>
<reference evidence="23" key="2">
    <citation type="submission" date="2022-08" db="UniProtKB">
        <authorList>
            <consortium name="EnsemblMetazoa"/>
        </authorList>
    </citation>
    <scope>IDENTIFICATION</scope>
    <source>
        <strain evidence="23">STECLA/ALBI9_A</strain>
    </source>
</reference>
<evidence type="ECO:0000256" key="19">
    <source>
        <dbReference type="ARBA" id="ARBA00060891"/>
    </source>
</evidence>
<dbReference type="GO" id="GO:0070221">
    <property type="term" value="P:sulfide oxidation, using sulfide:quinone oxidoreductase"/>
    <property type="evidence" value="ECO:0007669"/>
    <property type="project" value="TreeGrafter"/>
</dbReference>
<keyword evidence="24" id="KW-1185">Reference proteome</keyword>
<dbReference type="InterPro" id="IPR036188">
    <property type="entry name" value="FAD/NAD-bd_sf"/>
</dbReference>
<evidence type="ECO:0000313" key="23">
    <source>
        <dbReference type="EnsemblMetazoa" id="AALB008915-PA"/>
    </source>
</evidence>
<evidence type="ECO:0000256" key="22">
    <source>
        <dbReference type="ARBA" id="ARBA00082958"/>
    </source>
</evidence>
<dbReference type="VEuPathDB" id="VectorBase:AALB20_027640"/>
<dbReference type="GO" id="GO:0006629">
    <property type="term" value="P:lipid metabolic process"/>
    <property type="evidence" value="ECO:0007669"/>
    <property type="project" value="UniProtKB-KW"/>
</dbReference>
<evidence type="ECO:0000256" key="8">
    <source>
        <dbReference type="ARBA" id="ARBA00022827"/>
    </source>
</evidence>
<keyword evidence="9" id="KW-0809">Transit peptide</keyword>
<comment type="subcellular location">
    <subcellularLocation>
        <location evidence="3">Endoplasmic reticulum membrane</location>
        <topology evidence="3">Multi-pass membrane protein</topology>
    </subcellularLocation>
    <subcellularLocation>
        <location evidence="2">Mitochondrion</location>
    </subcellularLocation>
</comment>
<dbReference type="InterPro" id="IPR015904">
    <property type="entry name" value="Sulphide_quinone_reductase"/>
</dbReference>
<dbReference type="SUPFAM" id="SSF51905">
    <property type="entry name" value="FAD/NAD(P)-binding domain"/>
    <property type="match status" value="2"/>
</dbReference>
<keyword evidence="8" id="KW-0274">FAD</keyword>
<evidence type="ECO:0000256" key="15">
    <source>
        <dbReference type="ARBA" id="ARBA00051038"/>
    </source>
</evidence>
<proteinExistence type="inferred from homology"/>
<keyword evidence="5" id="KW-0812">Transmembrane</keyword>
<dbReference type="GO" id="GO:0005739">
    <property type="term" value="C:mitochondrion"/>
    <property type="evidence" value="ECO:0007669"/>
    <property type="project" value="UniProtKB-SubCell"/>
</dbReference>
<dbReference type="PANTHER" id="PTHR10632:SF2">
    <property type="entry name" value="SULFIDE:QUINONE OXIDOREDUCTASE, MITOCHONDRIAL"/>
    <property type="match status" value="1"/>
</dbReference>